<organism evidence="1">
    <name type="scientific">Spongospora subterranea</name>
    <dbReference type="NCBI Taxonomy" id="70186"/>
    <lineage>
        <taxon>Eukaryota</taxon>
        <taxon>Sar</taxon>
        <taxon>Rhizaria</taxon>
        <taxon>Endomyxa</taxon>
        <taxon>Phytomyxea</taxon>
        <taxon>Plasmodiophorida</taxon>
        <taxon>Plasmodiophoridae</taxon>
        <taxon>Spongospora</taxon>
    </lineage>
</organism>
<name>A0A0H5RGF6_9EUKA</name>
<reference evidence="1" key="1">
    <citation type="submission" date="2015-04" db="EMBL/GenBank/DDBJ databases">
        <title>The genome sequence of the plant pathogenic Rhizarian Plasmodiophora brassicae reveals insights in its biotrophic life cycle and the origin of chitin synthesis.</title>
        <authorList>
            <person name="Schwelm A."/>
            <person name="Fogelqvist J."/>
            <person name="Knaust A."/>
            <person name="Julke S."/>
            <person name="Lilja T."/>
            <person name="Dhandapani V."/>
            <person name="Bonilla-Rosso G."/>
            <person name="Karlsson M."/>
            <person name="Shevchenko A."/>
            <person name="Choi S.R."/>
            <person name="Kim H.G."/>
            <person name="Park J.Y."/>
            <person name="Lim Y.P."/>
            <person name="Ludwig-Muller J."/>
            <person name="Dixelius C."/>
        </authorList>
    </citation>
    <scope>NUCLEOTIDE SEQUENCE</scope>
    <source>
        <tissue evidence="1">Potato root galls</tissue>
    </source>
</reference>
<accession>A0A0H5RGF6</accession>
<sequence>HGLVGQRELAQAEIGDLDFGVGFRRTHHDVLGFQVPVDDPPFVQILNGEQQVADEALGGAFVEPVLFGDTFEQVATFDQCRDDEDLGARLEHVLEVDNVGVVDELEDGDLGAQQLPLRVAHPRLVDDLDGIPLPGRQVGA</sequence>
<proteinExistence type="predicted"/>
<dbReference type="AntiFam" id="ANF00226">
    <property type="entry name" value="Shadow ORF (opposite pknB)"/>
</dbReference>
<feature type="non-terminal residue" evidence="1">
    <location>
        <position position="1"/>
    </location>
</feature>
<protein>
    <submittedName>
        <fullName evidence="1">Uncharacterized protein</fullName>
    </submittedName>
</protein>
<dbReference type="EMBL" id="HACM01012349">
    <property type="protein sequence ID" value="CRZ12791.1"/>
    <property type="molecule type" value="Transcribed_RNA"/>
</dbReference>
<feature type="non-terminal residue" evidence="1">
    <location>
        <position position="140"/>
    </location>
</feature>
<evidence type="ECO:0000313" key="1">
    <source>
        <dbReference type="EMBL" id="CRZ12791.1"/>
    </source>
</evidence>
<dbReference type="AlphaFoldDB" id="A0A0H5RGF6"/>